<protein>
    <submittedName>
        <fullName evidence="2">Uncharacterized protein</fullName>
    </submittedName>
</protein>
<accession>A0ABU6XF75</accession>
<keyword evidence="3" id="KW-1185">Reference proteome</keyword>
<comment type="caution">
    <text evidence="2">The sequence shown here is derived from an EMBL/GenBank/DDBJ whole genome shotgun (WGS) entry which is preliminary data.</text>
</comment>
<proteinExistence type="predicted"/>
<evidence type="ECO:0000313" key="2">
    <source>
        <dbReference type="EMBL" id="MED6196302.1"/>
    </source>
</evidence>
<gene>
    <name evidence="2" type="ORF">PIB30_046187</name>
</gene>
<dbReference type="Proteomes" id="UP001341840">
    <property type="component" value="Unassembled WGS sequence"/>
</dbReference>
<feature type="compositionally biased region" description="Acidic residues" evidence="1">
    <location>
        <begin position="41"/>
        <end position="56"/>
    </location>
</feature>
<dbReference type="EMBL" id="JASCZI010211735">
    <property type="protein sequence ID" value="MED6196302.1"/>
    <property type="molecule type" value="Genomic_DNA"/>
</dbReference>
<evidence type="ECO:0000256" key="1">
    <source>
        <dbReference type="SAM" id="MobiDB-lite"/>
    </source>
</evidence>
<organism evidence="2 3">
    <name type="scientific">Stylosanthes scabra</name>
    <dbReference type="NCBI Taxonomy" id="79078"/>
    <lineage>
        <taxon>Eukaryota</taxon>
        <taxon>Viridiplantae</taxon>
        <taxon>Streptophyta</taxon>
        <taxon>Embryophyta</taxon>
        <taxon>Tracheophyta</taxon>
        <taxon>Spermatophyta</taxon>
        <taxon>Magnoliopsida</taxon>
        <taxon>eudicotyledons</taxon>
        <taxon>Gunneridae</taxon>
        <taxon>Pentapetalae</taxon>
        <taxon>rosids</taxon>
        <taxon>fabids</taxon>
        <taxon>Fabales</taxon>
        <taxon>Fabaceae</taxon>
        <taxon>Papilionoideae</taxon>
        <taxon>50 kb inversion clade</taxon>
        <taxon>dalbergioids sensu lato</taxon>
        <taxon>Dalbergieae</taxon>
        <taxon>Pterocarpus clade</taxon>
        <taxon>Stylosanthes</taxon>
    </lineage>
</organism>
<evidence type="ECO:0000313" key="3">
    <source>
        <dbReference type="Proteomes" id="UP001341840"/>
    </source>
</evidence>
<sequence length="235" mass="26075">MQDRFMEFCAEVRHVGGSSGFRLLVPPTVPSPINVAPPEDVAMEDYNSADDSDYDGESSCHSMEEDEDVPNTPSVRGPRLVLPAPLPIPNLSEARRFFRNWILIPRMQRIRVWSVLLMSTTQMGELSSEWGTECKIDRHRVSMDDSNCFTTELGILGGPKDRWSPHLFGPCDSRGSLLARQHIDDKCGAADGQDKSIGFGSIIAECCPAELSFQAIVQKSVDGQEESDGTIVRRF</sequence>
<feature type="region of interest" description="Disordered" evidence="1">
    <location>
        <begin position="34"/>
        <end position="76"/>
    </location>
</feature>
<reference evidence="2 3" key="1">
    <citation type="journal article" date="2023" name="Plants (Basel)">
        <title>Bridging the Gap: Combining Genomics and Transcriptomics Approaches to Understand Stylosanthes scabra, an Orphan Legume from the Brazilian Caatinga.</title>
        <authorList>
            <person name="Ferreira-Neto J.R.C."/>
            <person name="da Silva M.D."/>
            <person name="Binneck E."/>
            <person name="de Melo N.F."/>
            <person name="da Silva R.H."/>
            <person name="de Melo A.L.T.M."/>
            <person name="Pandolfi V."/>
            <person name="Bustamante F.O."/>
            <person name="Brasileiro-Vidal A.C."/>
            <person name="Benko-Iseppon A.M."/>
        </authorList>
    </citation>
    <scope>NUCLEOTIDE SEQUENCE [LARGE SCALE GENOMIC DNA]</scope>
    <source>
        <tissue evidence="2">Leaves</tissue>
    </source>
</reference>
<name>A0ABU6XF75_9FABA</name>